<sequence length="90" mass="10591">MTRSEFEEKPFEDVMSQLNEELDEITTLDTLKSFAKSKIDEGNYFLAIHIIKALRAGRDEYWWDYDYCMGTLDTPIPLTEKADVEYLIND</sequence>
<dbReference type="EMBL" id="BK015443">
    <property type="protein sequence ID" value="DAE06900.1"/>
    <property type="molecule type" value="Genomic_DNA"/>
</dbReference>
<reference evidence="1" key="1">
    <citation type="journal article" date="2021" name="Proc. Natl. Acad. Sci. U.S.A.">
        <title>A Catalog of Tens of Thousands of Viruses from Human Metagenomes Reveals Hidden Associations with Chronic Diseases.</title>
        <authorList>
            <person name="Tisza M.J."/>
            <person name="Buck C.B."/>
        </authorList>
    </citation>
    <scope>NUCLEOTIDE SEQUENCE</scope>
    <source>
        <strain evidence="1">CtL0q1</strain>
    </source>
</reference>
<protein>
    <submittedName>
        <fullName evidence="1">Uncharacterized protein</fullName>
    </submittedName>
</protein>
<accession>A0A8S5PL41</accession>
<name>A0A8S5PL41_9CAUD</name>
<organism evidence="1">
    <name type="scientific">Siphoviridae sp. ctL0q1</name>
    <dbReference type="NCBI Taxonomy" id="2825449"/>
    <lineage>
        <taxon>Viruses</taxon>
        <taxon>Duplodnaviria</taxon>
        <taxon>Heunggongvirae</taxon>
        <taxon>Uroviricota</taxon>
        <taxon>Caudoviricetes</taxon>
    </lineage>
</organism>
<evidence type="ECO:0000313" key="1">
    <source>
        <dbReference type="EMBL" id="DAE06900.1"/>
    </source>
</evidence>
<proteinExistence type="predicted"/>